<gene>
    <name evidence="2" type="ORF">B0H17DRAFT_1196150</name>
</gene>
<name>A0AAD7DTN4_MYCRO</name>
<dbReference type="InterPro" id="IPR012337">
    <property type="entry name" value="RNaseH-like_sf"/>
</dbReference>
<organism evidence="2 3">
    <name type="scientific">Mycena rosella</name>
    <name type="common">Pink bonnet</name>
    <name type="synonym">Agaricus rosellus</name>
    <dbReference type="NCBI Taxonomy" id="1033263"/>
    <lineage>
        <taxon>Eukaryota</taxon>
        <taxon>Fungi</taxon>
        <taxon>Dikarya</taxon>
        <taxon>Basidiomycota</taxon>
        <taxon>Agaricomycotina</taxon>
        <taxon>Agaricomycetes</taxon>
        <taxon>Agaricomycetidae</taxon>
        <taxon>Agaricales</taxon>
        <taxon>Marasmiineae</taxon>
        <taxon>Mycenaceae</taxon>
        <taxon>Mycena</taxon>
    </lineage>
</organism>
<dbReference type="Proteomes" id="UP001221757">
    <property type="component" value="Unassembled WGS sequence"/>
</dbReference>
<dbReference type="GO" id="GO:0003676">
    <property type="term" value="F:nucleic acid binding"/>
    <property type="evidence" value="ECO:0007669"/>
    <property type="project" value="InterPro"/>
</dbReference>
<dbReference type="EMBL" id="JARKIE010000022">
    <property type="protein sequence ID" value="KAJ7699517.1"/>
    <property type="molecule type" value="Genomic_DNA"/>
</dbReference>
<sequence>MLVAQRLEHDDHMPRATCPCLSCTEDRHIRSCSNPHSCATAVRTRLRQLLPKWDPITGENPRPAKVPDLPEDTTQFLPPKQIDRLTDGLRILTKGKDLEQAPEPLQRDDADEAVVDIYLNGRAAKGADGATWAGGGIWYGADDARNMSLQLPITTTQTANNGEVHAALVCARRTHPATPLRLHSRRCALKNAMARDLEHWEDRGWVKKADRAPLQALAAELKARTTSILFVVHSADSADSPGCAGASCLAREGSRTAASDEIGLEIPRDMQLRGVKLSSLTQAVAYAGIREQKAKISRPATQNRISQVQSAIHQTYRRLPPPAQIWKSIRHKDFTRQVKNFLWKSMHDAH</sequence>
<accession>A0AAD7DTN4</accession>
<protein>
    <recommendedName>
        <fullName evidence="4">RNase H type-1 domain-containing protein</fullName>
    </recommendedName>
</protein>
<evidence type="ECO:0000313" key="2">
    <source>
        <dbReference type="EMBL" id="KAJ7699517.1"/>
    </source>
</evidence>
<evidence type="ECO:0000256" key="1">
    <source>
        <dbReference type="SAM" id="MobiDB-lite"/>
    </source>
</evidence>
<dbReference type="Gene3D" id="3.30.420.10">
    <property type="entry name" value="Ribonuclease H-like superfamily/Ribonuclease H"/>
    <property type="match status" value="1"/>
</dbReference>
<evidence type="ECO:0008006" key="4">
    <source>
        <dbReference type="Google" id="ProtNLM"/>
    </source>
</evidence>
<dbReference type="SUPFAM" id="SSF53098">
    <property type="entry name" value="Ribonuclease H-like"/>
    <property type="match status" value="1"/>
</dbReference>
<evidence type="ECO:0000313" key="3">
    <source>
        <dbReference type="Proteomes" id="UP001221757"/>
    </source>
</evidence>
<comment type="caution">
    <text evidence="2">The sequence shown here is derived from an EMBL/GenBank/DDBJ whole genome shotgun (WGS) entry which is preliminary data.</text>
</comment>
<proteinExistence type="predicted"/>
<feature type="region of interest" description="Disordered" evidence="1">
    <location>
        <begin position="53"/>
        <end position="76"/>
    </location>
</feature>
<dbReference type="AlphaFoldDB" id="A0AAD7DTN4"/>
<keyword evidence="3" id="KW-1185">Reference proteome</keyword>
<reference evidence="2" key="1">
    <citation type="submission" date="2023-03" db="EMBL/GenBank/DDBJ databases">
        <title>Massive genome expansion in bonnet fungi (Mycena s.s.) driven by repeated elements and novel gene families across ecological guilds.</title>
        <authorList>
            <consortium name="Lawrence Berkeley National Laboratory"/>
            <person name="Harder C.B."/>
            <person name="Miyauchi S."/>
            <person name="Viragh M."/>
            <person name="Kuo A."/>
            <person name="Thoen E."/>
            <person name="Andreopoulos B."/>
            <person name="Lu D."/>
            <person name="Skrede I."/>
            <person name="Drula E."/>
            <person name="Henrissat B."/>
            <person name="Morin E."/>
            <person name="Kohler A."/>
            <person name="Barry K."/>
            <person name="LaButti K."/>
            <person name="Morin E."/>
            <person name="Salamov A."/>
            <person name="Lipzen A."/>
            <person name="Mereny Z."/>
            <person name="Hegedus B."/>
            <person name="Baldrian P."/>
            <person name="Stursova M."/>
            <person name="Weitz H."/>
            <person name="Taylor A."/>
            <person name="Grigoriev I.V."/>
            <person name="Nagy L.G."/>
            <person name="Martin F."/>
            <person name="Kauserud H."/>
        </authorList>
    </citation>
    <scope>NUCLEOTIDE SEQUENCE</scope>
    <source>
        <strain evidence="2">CBHHK067</strain>
    </source>
</reference>
<dbReference type="InterPro" id="IPR036397">
    <property type="entry name" value="RNaseH_sf"/>
</dbReference>